<protein>
    <submittedName>
        <fullName evidence="7">NlpC/P60 family protein</fullName>
    </submittedName>
</protein>
<dbReference type="InterPro" id="IPR000064">
    <property type="entry name" value="NLP_P60_dom"/>
</dbReference>
<dbReference type="PROSITE" id="PS51935">
    <property type="entry name" value="NLPC_P60"/>
    <property type="match status" value="1"/>
</dbReference>
<evidence type="ECO:0000313" key="8">
    <source>
        <dbReference type="Proteomes" id="UP000319769"/>
    </source>
</evidence>
<keyword evidence="8" id="KW-1185">Reference proteome</keyword>
<comment type="caution">
    <text evidence="7">The sequence shown here is derived from an EMBL/GenBank/DDBJ whole genome shotgun (WGS) entry which is preliminary data.</text>
</comment>
<evidence type="ECO:0000256" key="1">
    <source>
        <dbReference type="ARBA" id="ARBA00007074"/>
    </source>
</evidence>
<dbReference type="InterPro" id="IPR038765">
    <property type="entry name" value="Papain-like_cys_pep_sf"/>
</dbReference>
<comment type="similarity">
    <text evidence="1">Belongs to the peptidase C40 family.</text>
</comment>
<feature type="domain" description="NlpC/P60" evidence="6">
    <location>
        <begin position="173"/>
        <end position="289"/>
    </location>
</feature>
<gene>
    <name evidence="7" type="ORF">FPZ12_044440</name>
</gene>
<reference evidence="7" key="1">
    <citation type="submission" date="2019-09" db="EMBL/GenBank/DDBJ databases">
        <authorList>
            <person name="Teo W.F.A."/>
            <person name="Duangmal K."/>
        </authorList>
    </citation>
    <scope>NUCLEOTIDE SEQUENCE [LARGE SCALE GENOMIC DNA]</scope>
    <source>
        <strain evidence="7">K81G1</strain>
    </source>
</reference>
<keyword evidence="3" id="KW-0378">Hydrolase</keyword>
<name>A0A5N0UPI4_9PSEU</name>
<dbReference type="SUPFAM" id="SSF54001">
    <property type="entry name" value="Cysteine proteinases"/>
    <property type="match status" value="1"/>
</dbReference>
<keyword evidence="4" id="KW-0788">Thiol protease</keyword>
<dbReference type="EMBL" id="VMNW02000161">
    <property type="protein sequence ID" value="KAA9148808.1"/>
    <property type="molecule type" value="Genomic_DNA"/>
</dbReference>
<organism evidence="7 8">
    <name type="scientific">Amycolatopsis acidicola</name>
    <dbReference type="NCBI Taxonomy" id="2596893"/>
    <lineage>
        <taxon>Bacteria</taxon>
        <taxon>Bacillati</taxon>
        <taxon>Actinomycetota</taxon>
        <taxon>Actinomycetes</taxon>
        <taxon>Pseudonocardiales</taxon>
        <taxon>Pseudonocardiaceae</taxon>
        <taxon>Amycolatopsis</taxon>
    </lineage>
</organism>
<dbReference type="GO" id="GO:0008234">
    <property type="term" value="F:cysteine-type peptidase activity"/>
    <property type="evidence" value="ECO:0007669"/>
    <property type="project" value="UniProtKB-KW"/>
</dbReference>
<dbReference type="PANTHER" id="PTHR47359">
    <property type="entry name" value="PEPTIDOGLYCAN DL-ENDOPEPTIDASE CWLO"/>
    <property type="match status" value="1"/>
</dbReference>
<accession>A0A5N0UPI4</accession>
<evidence type="ECO:0000313" key="7">
    <source>
        <dbReference type="EMBL" id="KAA9148808.1"/>
    </source>
</evidence>
<sequence>MFGVKAKEHTQALDDASSWAAKTAQTIGDATSLVKDAKQQVDALLREFDADAQTLANAAASSTDPGAEMQARAVIAGMSAKYAKEAADIVNAAKGRLTELMSGMDSTAPASAPSSGPLGTRASGTGGSSGGGGYSGGGNTGSTGPAMTFPPSDQYGSGTQIKLPGGQTVSAPNERAAIAVRAALSRLGLPYVWGGTDPNKGMDCSGLTQWAYGQAGVKVPRTAATQTVGQKVDINDIQPGDLVIWSGHVAMYIGNGQMVEEPHTGDVCHVVPLRTSNAGEPLLGVFRPSA</sequence>
<proteinExistence type="inferred from homology"/>
<feature type="compositionally biased region" description="Gly residues" evidence="5">
    <location>
        <begin position="124"/>
        <end position="141"/>
    </location>
</feature>
<dbReference type="InterPro" id="IPR051794">
    <property type="entry name" value="PG_Endopeptidase_C40"/>
</dbReference>
<evidence type="ECO:0000256" key="3">
    <source>
        <dbReference type="ARBA" id="ARBA00022801"/>
    </source>
</evidence>
<dbReference type="Gene3D" id="3.90.1720.10">
    <property type="entry name" value="endopeptidase domain like (from Nostoc punctiforme)"/>
    <property type="match status" value="1"/>
</dbReference>
<feature type="compositionally biased region" description="Low complexity" evidence="5">
    <location>
        <begin position="108"/>
        <end position="123"/>
    </location>
</feature>
<evidence type="ECO:0000259" key="6">
    <source>
        <dbReference type="PROSITE" id="PS51935"/>
    </source>
</evidence>
<feature type="region of interest" description="Disordered" evidence="5">
    <location>
        <begin position="104"/>
        <end position="158"/>
    </location>
</feature>
<dbReference type="OrthoDB" id="9815778at2"/>
<evidence type="ECO:0000256" key="4">
    <source>
        <dbReference type="ARBA" id="ARBA00022807"/>
    </source>
</evidence>
<evidence type="ECO:0000256" key="5">
    <source>
        <dbReference type="SAM" id="MobiDB-lite"/>
    </source>
</evidence>
<dbReference type="Pfam" id="PF00877">
    <property type="entry name" value="NLPC_P60"/>
    <property type="match status" value="1"/>
</dbReference>
<dbReference type="PANTHER" id="PTHR47359:SF3">
    <property type="entry name" value="NLP_P60 DOMAIN-CONTAINING PROTEIN-RELATED"/>
    <property type="match status" value="1"/>
</dbReference>
<dbReference type="AlphaFoldDB" id="A0A5N0UPI4"/>
<evidence type="ECO:0000256" key="2">
    <source>
        <dbReference type="ARBA" id="ARBA00022670"/>
    </source>
</evidence>
<dbReference type="GO" id="GO:0006508">
    <property type="term" value="P:proteolysis"/>
    <property type="evidence" value="ECO:0007669"/>
    <property type="project" value="UniProtKB-KW"/>
</dbReference>
<keyword evidence="2" id="KW-0645">Protease</keyword>
<dbReference type="Proteomes" id="UP000319769">
    <property type="component" value="Unassembled WGS sequence"/>
</dbReference>